<dbReference type="Gene3D" id="1.10.4080.10">
    <property type="entry name" value="ADP-ribosylation/Crystallin J1"/>
    <property type="match status" value="1"/>
</dbReference>
<comment type="caution">
    <text evidence="1">The sequence shown here is derived from an EMBL/GenBank/DDBJ whole genome shotgun (WGS) entry which is preliminary data.</text>
</comment>
<dbReference type="InterPro" id="IPR005502">
    <property type="entry name" value="Ribosyl_crysJ1"/>
</dbReference>
<dbReference type="AlphaFoldDB" id="A0A1V4IL74"/>
<reference evidence="1 2" key="1">
    <citation type="submission" date="2017-03" db="EMBL/GenBank/DDBJ databases">
        <title>Genome sequence of Clostridium oryzae DSM 28571.</title>
        <authorList>
            <person name="Poehlein A."/>
            <person name="Daniel R."/>
        </authorList>
    </citation>
    <scope>NUCLEOTIDE SEQUENCE [LARGE SCALE GENOMIC DNA]</scope>
    <source>
        <strain evidence="1 2">DSM 28571</strain>
    </source>
</reference>
<keyword evidence="1" id="KW-0378">Hydrolase</keyword>
<dbReference type="Gene3D" id="2.60.120.260">
    <property type="entry name" value="Galactose-binding domain-like"/>
    <property type="match status" value="1"/>
</dbReference>
<proteinExistence type="predicted"/>
<protein>
    <submittedName>
        <fullName evidence="1">ADP-ribosylglycohydrolase</fullName>
    </submittedName>
</protein>
<dbReference type="SUPFAM" id="SSF101478">
    <property type="entry name" value="ADP-ribosylglycohydrolase"/>
    <property type="match status" value="1"/>
</dbReference>
<name>A0A1V4IL74_9CLOT</name>
<organism evidence="1 2">
    <name type="scientific">Clostridium oryzae</name>
    <dbReference type="NCBI Taxonomy" id="1450648"/>
    <lineage>
        <taxon>Bacteria</taxon>
        <taxon>Bacillati</taxon>
        <taxon>Bacillota</taxon>
        <taxon>Clostridia</taxon>
        <taxon>Eubacteriales</taxon>
        <taxon>Clostridiaceae</taxon>
        <taxon>Clostridium</taxon>
    </lineage>
</organism>
<evidence type="ECO:0000313" key="1">
    <source>
        <dbReference type="EMBL" id="OPJ60217.1"/>
    </source>
</evidence>
<evidence type="ECO:0000313" key="2">
    <source>
        <dbReference type="Proteomes" id="UP000190080"/>
    </source>
</evidence>
<dbReference type="STRING" id="1450648.CLORY_29380"/>
<keyword evidence="2" id="KW-1185">Reference proteome</keyword>
<dbReference type="Pfam" id="PF03747">
    <property type="entry name" value="ADP_ribosyl_GH"/>
    <property type="match status" value="1"/>
</dbReference>
<dbReference type="Gene3D" id="2.60.120.560">
    <property type="entry name" value="Exo-inulinase, domain 1"/>
    <property type="match status" value="1"/>
</dbReference>
<dbReference type="RefSeq" id="WP_079425764.1">
    <property type="nucleotide sequence ID" value="NZ_MZGV01000034.1"/>
</dbReference>
<gene>
    <name evidence="1" type="ORF">CLORY_29380</name>
</gene>
<dbReference type="OrthoDB" id="9761704at2"/>
<dbReference type="InterPro" id="IPR036705">
    <property type="entry name" value="Ribosyl_crysJ1_sf"/>
</dbReference>
<sequence length="711" mass="79694">MRRLQENYVEKIYAGLLGKIIGIRHGSNIEGWSYERIEKVYGEITDYLFNFKNFAADDDSNGPLFFIRALEDYAYENELTPEHLGLTWLNYIPYEHGFFWWGGYGKSTEHTAYINLRNGIPAPRSGSIEQNGPTVAEQIGGQIFIDTWGLLVPDDYKLAAEYAKKAASVSHGGNGIYGGMFVAACISAAFSKKDIDEIIQCGLSVIPSDCEYAKMAHDIINCHNSHPDNWKECFKFIQDNYSYGHYPGNCHIIPNSAVIMLSLLYGNGDFSKSINICNMCGWDTDCNVANVGTIIGVKNGLEGIDYKWRKPINDLVICSSVIGSLNILDIPQCALYISKYGYKIANDLSYGKYVDALSGSGAKYNFNLPGSTHGFRIESDDSESMNLSLLHSDSVFHSGNGALKISGSTMAYGTEIKVFNKTYYRPDDFNDSRYDPAFSPTLYPGQTISGHIMLDKESETGAAACLYVKDGNSGKYYESCAIQLEPGTWQKLNYDIPRIDGACLEEMGFKIISKDGFRQTLIAYIDDVDFNGLADYSIDFGKEKIEFWNNLHQEVSQFTYLKGIWTLEDGELSGSCSDYGEAYTGGYDWEDYGFQATVIPKLGNHHNINFRVQGAMRSYALGLAENNKLLLYKNHNGYSELMQTVFEWSHNAAYTFCVNVCGNNIKVFYKDKLILEYTDSDKPFLKGQIGVSVKEGSHCHYKDFAIFPIHI</sequence>
<dbReference type="Proteomes" id="UP000190080">
    <property type="component" value="Unassembled WGS sequence"/>
</dbReference>
<dbReference type="EMBL" id="MZGV01000034">
    <property type="protein sequence ID" value="OPJ60217.1"/>
    <property type="molecule type" value="Genomic_DNA"/>
</dbReference>
<dbReference type="GO" id="GO:0016787">
    <property type="term" value="F:hydrolase activity"/>
    <property type="evidence" value="ECO:0007669"/>
    <property type="project" value="UniProtKB-KW"/>
</dbReference>
<accession>A0A1V4IL74</accession>